<dbReference type="GO" id="GO:0004725">
    <property type="term" value="F:protein tyrosine phosphatase activity"/>
    <property type="evidence" value="ECO:0007669"/>
    <property type="project" value="UniProtKB-UniRule"/>
</dbReference>
<dbReference type="InterPro" id="IPR016195">
    <property type="entry name" value="Pol/histidinol_Pase-like"/>
</dbReference>
<comment type="caution">
    <text evidence="6">The sequence shown here is derived from an EMBL/GenBank/DDBJ whole genome shotgun (WGS) entry which is preliminary data.</text>
</comment>
<dbReference type="Proteomes" id="UP000032512">
    <property type="component" value="Unassembled WGS sequence"/>
</dbReference>
<dbReference type="PIRSF" id="PIRSF016557">
    <property type="entry name" value="Caps_synth_CpsB"/>
    <property type="match status" value="1"/>
</dbReference>
<keyword evidence="2 5" id="KW-0378">Hydrolase</keyword>
<evidence type="ECO:0000256" key="3">
    <source>
        <dbReference type="ARBA" id="ARBA00022912"/>
    </source>
</evidence>
<comment type="catalytic activity">
    <reaction evidence="4 5">
        <text>O-phospho-L-tyrosyl-[protein] + H2O = L-tyrosyl-[protein] + phosphate</text>
        <dbReference type="Rhea" id="RHEA:10684"/>
        <dbReference type="Rhea" id="RHEA-COMP:10136"/>
        <dbReference type="Rhea" id="RHEA-COMP:20101"/>
        <dbReference type="ChEBI" id="CHEBI:15377"/>
        <dbReference type="ChEBI" id="CHEBI:43474"/>
        <dbReference type="ChEBI" id="CHEBI:46858"/>
        <dbReference type="ChEBI" id="CHEBI:61978"/>
        <dbReference type="EC" id="3.1.3.48"/>
    </reaction>
</comment>
<evidence type="ECO:0000256" key="5">
    <source>
        <dbReference type="PIRNR" id="PIRNR016557"/>
    </source>
</evidence>
<name>A0A0D6Z6K5_9BACI</name>
<evidence type="ECO:0000313" key="6">
    <source>
        <dbReference type="EMBL" id="KIY20681.1"/>
    </source>
</evidence>
<dbReference type="Gene3D" id="3.20.20.140">
    <property type="entry name" value="Metal-dependent hydrolases"/>
    <property type="match status" value="1"/>
</dbReference>
<dbReference type="PANTHER" id="PTHR39181:SF1">
    <property type="entry name" value="TYROSINE-PROTEIN PHOSPHATASE YWQE"/>
    <property type="match status" value="1"/>
</dbReference>
<dbReference type="OrthoDB" id="9788539at2"/>
<dbReference type="SUPFAM" id="SSF89550">
    <property type="entry name" value="PHP domain-like"/>
    <property type="match status" value="1"/>
</dbReference>
<organism evidence="6 7">
    <name type="scientific">Mesobacillus subterraneus</name>
    <dbReference type="NCBI Taxonomy" id="285983"/>
    <lineage>
        <taxon>Bacteria</taxon>
        <taxon>Bacillati</taxon>
        <taxon>Bacillota</taxon>
        <taxon>Bacilli</taxon>
        <taxon>Bacillales</taxon>
        <taxon>Bacillaceae</taxon>
        <taxon>Mesobacillus</taxon>
    </lineage>
</organism>
<dbReference type="AlphaFoldDB" id="A0A0D6Z6K5"/>
<dbReference type="EMBL" id="JXIQ01000191">
    <property type="protein sequence ID" value="KIY20681.1"/>
    <property type="molecule type" value="Genomic_DNA"/>
</dbReference>
<dbReference type="GO" id="GO:0030145">
    <property type="term" value="F:manganese ion binding"/>
    <property type="evidence" value="ECO:0007669"/>
    <property type="project" value="UniProtKB-UniRule"/>
</dbReference>
<protein>
    <recommendedName>
        <fullName evidence="5">Tyrosine-protein phosphatase</fullName>
        <ecNumber evidence="5">3.1.3.48</ecNumber>
    </recommendedName>
</protein>
<evidence type="ECO:0000256" key="1">
    <source>
        <dbReference type="ARBA" id="ARBA00005750"/>
    </source>
</evidence>
<dbReference type="EC" id="3.1.3.48" evidence="5"/>
<dbReference type="Pfam" id="PF19567">
    <property type="entry name" value="CpsB_CapC"/>
    <property type="match status" value="1"/>
</dbReference>
<comment type="similarity">
    <text evidence="1 5">Belongs to the metallo-dependent hydrolases superfamily. CpsB/CapC family.</text>
</comment>
<evidence type="ECO:0000256" key="4">
    <source>
        <dbReference type="ARBA" id="ARBA00051722"/>
    </source>
</evidence>
<dbReference type="InterPro" id="IPR016667">
    <property type="entry name" value="Caps_polysacc_synth_CpsB/CapC"/>
</dbReference>
<reference evidence="6 7" key="1">
    <citation type="submission" date="2015-01" db="EMBL/GenBank/DDBJ databases">
        <title>Draft genome sequences of the supercritical CO2 tolerant bacteria Bacillus subterraneus MITOT1 and Bacillus cereus MIT0214.</title>
        <authorList>
            <person name="Peet K.C."/>
            <person name="Thompson J.R."/>
        </authorList>
    </citation>
    <scope>NUCLEOTIDE SEQUENCE [LARGE SCALE GENOMIC DNA]</scope>
    <source>
        <strain evidence="6 7">MITOT1</strain>
    </source>
</reference>
<accession>A0A0D6Z6K5</accession>
<evidence type="ECO:0000313" key="7">
    <source>
        <dbReference type="Proteomes" id="UP000032512"/>
    </source>
</evidence>
<evidence type="ECO:0000256" key="2">
    <source>
        <dbReference type="ARBA" id="ARBA00022801"/>
    </source>
</evidence>
<keyword evidence="3 5" id="KW-0904">Protein phosphatase</keyword>
<dbReference type="PANTHER" id="PTHR39181">
    <property type="entry name" value="TYROSINE-PROTEIN PHOSPHATASE YWQE"/>
    <property type="match status" value="1"/>
</dbReference>
<proteinExistence type="inferred from homology"/>
<dbReference type="RefSeq" id="WP_044396407.1">
    <property type="nucleotide sequence ID" value="NZ_JXIQ01000191.1"/>
</dbReference>
<dbReference type="PATRIC" id="fig|285983.3.peg.3071"/>
<keyword evidence="7" id="KW-1185">Reference proteome</keyword>
<sequence>MVDLHCHILAGIDDGAQTMADSVEMARAAVDEGIDTIIATPHHKNGRYENSKQAIIEKTDELNEVLKAEGIPLHILPGQEPAIHGELVTGMTLGEVSTLNFSRYLFIELPAGHVPRYTDQLLYDVQVNGKIPVIVHPERNQEIIERPDILYQLIKNGALSQLTAASVCGRFGKRVKTFSEQLIEANLAHFIASDAHNTNKRAFYMTEAYHDIDTCYGVDMVYFFRENAELLVRDKNVYKEVPQRIKKKKFLGLF</sequence>
<gene>
    <name evidence="6" type="ORF">UB32_17950</name>
</gene>